<comment type="caution">
    <text evidence="5">The sequence shown here is derived from an EMBL/GenBank/DDBJ whole genome shotgun (WGS) entry which is preliminary data.</text>
</comment>
<evidence type="ECO:0000313" key="5">
    <source>
        <dbReference type="EMBL" id="PQM26969.1"/>
    </source>
</evidence>
<evidence type="ECO:0000256" key="3">
    <source>
        <dbReference type="ARBA" id="ARBA00023163"/>
    </source>
</evidence>
<dbReference type="SUPFAM" id="SSF47413">
    <property type="entry name" value="lambda repressor-like DNA-binding domains"/>
    <property type="match status" value="1"/>
</dbReference>
<dbReference type="CDD" id="cd06267">
    <property type="entry name" value="PBP1_LacI_sugar_binding-like"/>
    <property type="match status" value="1"/>
</dbReference>
<dbReference type="Pfam" id="PF13377">
    <property type="entry name" value="Peripla_BP_3"/>
    <property type="match status" value="1"/>
</dbReference>
<dbReference type="InterPro" id="IPR000843">
    <property type="entry name" value="HTH_LacI"/>
</dbReference>
<proteinExistence type="predicted"/>
<gene>
    <name evidence="5" type="ORF">CVO77_18535</name>
</gene>
<dbReference type="InterPro" id="IPR010982">
    <property type="entry name" value="Lambda_DNA-bd_dom_sf"/>
</dbReference>
<keyword evidence="1" id="KW-0805">Transcription regulation</keyword>
<keyword evidence="3" id="KW-0804">Transcription</keyword>
<name>A0A2S8B3X6_9SPHN</name>
<keyword evidence="2" id="KW-0238">DNA-binding</keyword>
<organism evidence="5 6">
    <name type="scientific">Sphingopyxis lindanitolerans</name>
    <dbReference type="NCBI Taxonomy" id="2054227"/>
    <lineage>
        <taxon>Bacteria</taxon>
        <taxon>Pseudomonadati</taxon>
        <taxon>Pseudomonadota</taxon>
        <taxon>Alphaproteobacteria</taxon>
        <taxon>Sphingomonadales</taxon>
        <taxon>Sphingomonadaceae</taxon>
        <taxon>Sphingopyxis</taxon>
    </lineage>
</organism>
<dbReference type="SMART" id="SM00354">
    <property type="entry name" value="HTH_LACI"/>
    <property type="match status" value="1"/>
</dbReference>
<reference evidence="6" key="1">
    <citation type="submission" date="2017-11" db="EMBL/GenBank/DDBJ databases">
        <title>The complete genome sequence of Sphingopyxis pomeranensis sp. nov. strain WS5A3p.</title>
        <authorList>
            <person name="Kaminski M.A."/>
        </authorList>
    </citation>
    <scope>NUCLEOTIDE SEQUENCE [LARGE SCALE GENOMIC DNA]</scope>
    <source>
        <strain evidence="6">WS5A3p</strain>
    </source>
</reference>
<evidence type="ECO:0000259" key="4">
    <source>
        <dbReference type="PROSITE" id="PS50932"/>
    </source>
</evidence>
<dbReference type="Proteomes" id="UP000238954">
    <property type="component" value="Chromosome"/>
</dbReference>
<dbReference type="AlphaFoldDB" id="A0A2S8B3X6"/>
<evidence type="ECO:0000256" key="2">
    <source>
        <dbReference type="ARBA" id="ARBA00023125"/>
    </source>
</evidence>
<dbReference type="CDD" id="cd01392">
    <property type="entry name" value="HTH_LacI"/>
    <property type="match status" value="1"/>
</dbReference>
<dbReference type="PANTHER" id="PTHR30146">
    <property type="entry name" value="LACI-RELATED TRANSCRIPTIONAL REPRESSOR"/>
    <property type="match status" value="1"/>
</dbReference>
<dbReference type="PROSITE" id="PS50932">
    <property type="entry name" value="HTH_LACI_2"/>
    <property type="match status" value="1"/>
</dbReference>
<dbReference type="Gene3D" id="3.40.50.2300">
    <property type="match status" value="2"/>
</dbReference>
<keyword evidence="6" id="KW-1185">Reference proteome</keyword>
<dbReference type="InterPro" id="IPR046335">
    <property type="entry name" value="LacI/GalR-like_sensor"/>
</dbReference>
<dbReference type="GO" id="GO:0003700">
    <property type="term" value="F:DNA-binding transcription factor activity"/>
    <property type="evidence" value="ECO:0007669"/>
    <property type="project" value="TreeGrafter"/>
</dbReference>
<dbReference type="GO" id="GO:0000976">
    <property type="term" value="F:transcription cis-regulatory region binding"/>
    <property type="evidence" value="ECO:0007669"/>
    <property type="project" value="TreeGrafter"/>
</dbReference>
<feature type="domain" description="HTH lacI-type" evidence="4">
    <location>
        <begin position="30"/>
        <end position="84"/>
    </location>
</feature>
<protein>
    <submittedName>
        <fullName evidence="5">LacI family transcriptional regulator</fullName>
    </submittedName>
</protein>
<dbReference type="InterPro" id="IPR028082">
    <property type="entry name" value="Peripla_BP_I"/>
</dbReference>
<dbReference type="SUPFAM" id="SSF53822">
    <property type="entry name" value="Periplasmic binding protein-like I"/>
    <property type="match status" value="1"/>
</dbReference>
<evidence type="ECO:0000256" key="1">
    <source>
        <dbReference type="ARBA" id="ARBA00023015"/>
    </source>
</evidence>
<accession>A0A2S8B3X6</accession>
<dbReference type="Gene3D" id="1.10.260.40">
    <property type="entry name" value="lambda repressor-like DNA-binding domains"/>
    <property type="match status" value="1"/>
</dbReference>
<dbReference type="PANTHER" id="PTHR30146:SF154">
    <property type="entry name" value="TRANSCRIPTION REGULATOR, MEMBER OF GALR FAMILY"/>
    <property type="match status" value="1"/>
</dbReference>
<evidence type="ECO:0000313" key="6">
    <source>
        <dbReference type="Proteomes" id="UP000238954"/>
    </source>
</evidence>
<sequence>MFVLRTVMGARLIIQGGACMAEVSRERRQPTLQDLAKVVGLTANTISRALNDRPGVSATTRALIKAEAERLGYVPNVHARSLVLGSRKTIGVIVSNISNPFFSDLVSEVELQAQHAGYTVLLLLSYESAERERDAIDRALRCGLDGLIAAPVQERSTAWTPVIKAGIPLVLVSRELPELGVDFYSTDNDAGIRLTTDAVLARGAKDVVLLDEDMPFSTIRLRTEGFRHALEQHGLAFDPRYNLALIPPARSFRVSQSWHADDAYRVAADLLDRGRRPDAFVVGDDYYALGLYRALRERNIRIPDDVMVMGWGNLPFTRFMEPPLSTLLLPFEEVAHRATRRLLDHIQGTADNQIVTERIVPQLAIRASTTR</sequence>
<dbReference type="Pfam" id="PF00356">
    <property type="entry name" value="LacI"/>
    <property type="match status" value="1"/>
</dbReference>
<dbReference type="EMBL" id="PHFW01000003">
    <property type="protein sequence ID" value="PQM26969.1"/>
    <property type="molecule type" value="Genomic_DNA"/>
</dbReference>